<dbReference type="InterPro" id="IPR050784">
    <property type="entry name" value="IAP"/>
</dbReference>
<dbReference type="GO" id="GO:0043027">
    <property type="term" value="F:cysteine-type endopeptidase inhibitor activity involved in apoptotic process"/>
    <property type="evidence" value="ECO:0007669"/>
    <property type="project" value="UniProtKB-ARBA"/>
</dbReference>
<dbReference type="GO" id="GO:0070936">
    <property type="term" value="P:protein K48-linked ubiquitination"/>
    <property type="evidence" value="ECO:0007669"/>
    <property type="project" value="UniProtKB-ARBA"/>
</dbReference>
<feature type="region of interest" description="Disordered" evidence="7">
    <location>
        <begin position="422"/>
        <end position="511"/>
    </location>
</feature>
<accession>A0A1B6CXZ9</accession>
<dbReference type="SMART" id="SM00184">
    <property type="entry name" value="RING"/>
    <property type="match status" value="1"/>
</dbReference>
<evidence type="ECO:0000259" key="8">
    <source>
        <dbReference type="PROSITE" id="PS50089"/>
    </source>
</evidence>
<feature type="compositionally biased region" description="Polar residues" evidence="7">
    <location>
        <begin position="492"/>
        <end position="510"/>
    </location>
</feature>
<evidence type="ECO:0000256" key="6">
    <source>
        <dbReference type="PROSITE-ProRule" id="PRU00175"/>
    </source>
</evidence>
<dbReference type="Gene3D" id="3.30.40.10">
    <property type="entry name" value="Zinc/RING finger domain, C3HC4 (zinc finger)"/>
    <property type="match status" value="1"/>
</dbReference>
<feature type="domain" description="RING-type" evidence="8">
    <location>
        <begin position="527"/>
        <end position="562"/>
    </location>
</feature>
<evidence type="ECO:0000256" key="4">
    <source>
        <dbReference type="ARBA" id="ARBA00022771"/>
    </source>
</evidence>
<dbReference type="GO" id="GO:0048471">
    <property type="term" value="C:perinuclear region of cytoplasm"/>
    <property type="evidence" value="ECO:0007669"/>
    <property type="project" value="UniProtKB-ARBA"/>
</dbReference>
<keyword evidence="4 6" id="KW-0863">Zinc-finger</keyword>
<dbReference type="FunFam" id="1.10.1170.10:FF:000002">
    <property type="entry name" value="Baculoviral IAP repeat containing 7"/>
    <property type="match status" value="1"/>
</dbReference>
<proteinExistence type="inferred from homology"/>
<dbReference type="GO" id="GO:0004869">
    <property type="term" value="F:cysteine-type endopeptidase inhibitor activity"/>
    <property type="evidence" value="ECO:0007669"/>
    <property type="project" value="UniProtKB-ARBA"/>
</dbReference>
<evidence type="ECO:0000256" key="2">
    <source>
        <dbReference type="ARBA" id="ARBA00022703"/>
    </source>
</evidence>
<dbReference type="InterPro" id="IPR001841">
    <property type="entry name" value="Znf_RING"/>
</dbReference>
<evidence type="ECO:0000256" key="1">
    <source>
        <dbReference type="ARBA" id="ARBA00006672"/>
    </source>
</evidence>
<dbReference type="SUPFAM" id="SSF57924">
    <property type="entry name" value="Inhibitor of apoptosis (IAP) repeat"/>
    <property type="match status" value="3"/>
</dbReference>
<comment type="similarity">
    <text evidence="1">Belongs to the IAP family.</text>
</comment>
<dbReference type="Gene3D" id="1.10.1170.10">
    <property type="entry name" value="Inhibitor Of Apoptosis Protein (2mihbC-IAP-1), Chain A"/>
    <property type="match status" value="3"/>
</dbReference>
<feature type="region of interest" description="Disordered" evidence="7">
    <location>
        <begin position="81"/>
        <end position="108"/>
    </location>
</feature>
<evidence type="ECO:0000256" key="7">
    <source>
        <dbReference type="SAM" id="MobiDB-lite"/>
    </source>
</evidence>
<protein>
    <recommendedName>
        <fullName evidence="8">RING-type domain-containing protein</fullName>
    </recommendedName>
</protein>
<dbReference type="GO" id="GO:0061630">
    <property type="term" value="F:ubiquitin protein ligase activity"/>
    <property type="evidence" value="ECO:0007669"/>
    <property type="project" value="TreeGrafter"/>
</dbReference>
<keyword evidence="3" id="KW-0479">Metal-binding</keyword>
<dbReference type="InterPro" id="IPR001370">
    <property type="entry name" value="BIR_rpt"/>
</dbReference>
<dbReference type="Pfam" id="PF13920">
    <property type="entry name" value="zf-C3HC4_3"/>
    <property type="match status" value="1"/>
</dbReference>
<name>A0A1B6CXZ9_9HEMI</name>
<dbReference type="GO" id="GO:0005829">
    <property type="term" value="C:cytosol"/>
    <property type="evidence" value="ECO:0007669"/>
    <property type="project" value="UniProtKB-ARBA"/>
</dbReference>
<dbReference type="PROSITE" id="PS50089">
    <property type="entry name" value="ZF_RING_2"/>
    <property type="match status" value="1"/>
</dbReference>
<dbReference type="Gene3D" id="1.10.8.10">
    <property type="entry name" value="DNA helicase RuvA subunit, C-terminal domain"/>
    <property type="match status" value="1"/>
</dbReference>
<keyword evidence="2" id="KW-0053">Apoptosis</keyword>
<dbReference type="AlphaFoldDB" id="A0A1B6CXZ9"/>
<dbReference type="GO" id="GO:0031625">
    <property type="term" value="F:ubiquitin protein ligase binding"/>
    <property type="evidence" value="ECO:0007669"/>
    <property type="project" value="UniProtKB-ARBA"/>
</dbReference>
<dbReference type="CDD" id="cd00022">
    <property type="entry name" value="BIR"/>
    <property type="match status" value="3"/>
</dbReference>
<organism evidence="9">
    <name type="scientific">Clastoptera arizonana</name>
    <name type="common">Arizona spittle bug</name>
    <dbReference type="NCBI Taxonomy" id="38151"/>
    <lineage>
        <taxon>Eukaryota</taxon>
        <taxon>Metazoa</taxon>
        <taxon>Ecdysozoa</taxon>
        <taxon>Arthropoda</taxon>
        <taxon>Hexapoda</taxon>
        <taxon>Insecta</taxon>
        <taxon>Pterygota</taxon>
        <taxon>Neoptera</taxon>
        <taxon>Paraneoptera</taxon>
        <taxon>Hemiptera</taxon>
        <taxon>Auchenorrhyncha</taxon>
        <taxon>Cercopoidea</taxon>
        <taxon>Clastopteridae</taxon>
        <taxon>Clastoptera</taxon>
    </lineage>
</organism>
<dbReference type="PROSITE" id="PS01282">
    <property type="entry name" value="BIR_REPEAT_1"/>
    <property type="match status" value="1"/>
</dbReference>
<keyword evidence="5" id="KW-0862">Zinc</keyword>
<dbReference type="GO" id="GO:0089720">
    <property type="term" value="F:caspase binding"/>
    <property type="evidence" value="ECO:0007669"/>
    <property type="project" value="UniProtKB-ARBA"/>
</dbReference>
<feature type="compositionally biased region" description="Low complexity" evidence="7">
    <location>
        <begin position="463"/>
        <end position="472"/>
    </location>
</feature>
<dbReference type="InterPro" id="IPR013083">
    <property type="entry name" value="Znf_RING/FYVE/PHD"/>
</dbReference>
<dbReference type="CDD" id="cd16713">
    <property type="entry name" value="RING-HC_BIRC2_3_7"/>
    <property type="match status" value="1"/>
</dbReference>
<sequence>MNSEESRLQTFRNWPVHAPVDARRIAQAGFFYLNEELEVKCFSCGGVISEWNYGDKVMTRHRVMNPACPFVLNPSLSGNIPTTTNESTLSQSSNNNHVGVSPNTPEETSQVRTNFFNYTTSDPTSTYLSEAVRLETFTNWPIPFIVTPTRLAKAGFYYVQQGDKVKCAYCGGVVGRWEAGDDPEVEHRRHYPSCSFFLNRTTGDLNFENPSGINFRGSDDTDSTLRSLGIQSHKMARHPKYISTEARLDTYNTWPGDVTRTPEELAEAGFYYAGSGDQVRCFHCDGGLKCWEPSDDPWLEHARWFPECGFVLLVKGQKFIDEAIKHLPPIVPEEEVANVHTTIMTDVATNNNLGPPVRQHRVTEEELTALMSTAEAVAALQIGVDHSRVKIALRQKIEHTGVAFSSADDLIVAALEIQMDEPPSLDSDDVWATPPNSPLLRTSNRRRNYRASQPRPIRRRVVSDSSETSDSDSSGHHSESPKPPVTTHKPIQKNTSESKMGSTTNQNSDVKITLEEENRRLKEARLCKICMDNEVCVVFLPCGHLVTCINCAHSLADCPVCRKLIKATVRTFLS</sequence>
<dbReference type="GO" id="GO:0006915">
    <property type="term" value="P:apoptotic process"/>
    <property type="evidence" value="ECO:0007669"/>
    <property type="project" value="UniProtKB-KW"/>
</dbReference>
<dbReference type="GO" id="GO:0022416">
    <property type="term" value="P:chaeta development"/>
    <property type="evidence" value="ECO:0007669"/>
    <property type="project" value="UniProtKB-ARBA"/>
</dbReference>
<dbReference type="GO" id="GO:0031398">
    <property type="term" value="P:positive regulation of protein ubiquitination"/>
    <property type="evidence" value="ECO:0007669"/>
    <property type="project" value="TreeGrafter"/>
</dbReference>
<dbReference type="PANTHER" id="PTHR10044:SF139">
    <property type="entry name" value="DEATH-ASSOCIATED INHIBITOR OF APOPTOSIS 2"/>
    <property type="match status" value="1"/>
</dbReference>
<dbReference type="GO" id="GO:0051726">
    <property type="term" value="P:regulation of cell cycle"/>
    <property type="evidence" value="ECO:0007669"/>
    <property type="project" value="TreeGrafter"/>
</dbReference>
<dbReference type="FunFam" id="1.10.1170.10:FF:000003">
    <property type="entry name" value="E3 ubiquitin-protein ligase XIAP"/>
    <property type="match status" value="1"/>
</dbReference>
<dbReference type="EMBL" id="GEDC01018949">
    <property type="protein sequence ID" value="JAS18349.1"/>
    <property type="molecule type" value="Transcribed_RNA"/>
</dbReference>
<evidence type="ECO:0000313" key="9">
    <source>
        <dbReference type="EMBL" id="JAS18349.1"/>
    </source>
</evidence>
<dbReference type="GO" id="GO:0005634">
    <property type="term" value="C:nucleus"/>
    <property type="evidence" value="ECO:0007669"/>
    <property type="project" value="TreeGrafter"/>
</dbReference>
<dbReference type="Pfam" id="PF00653">
    <property type="entry name" value="BIR"/>
    <property type="match status" value="3"/>
</dbReference>
<reference evidence="9" key="1">
    <citation type="submission" date="2015-12" db="EMBL/GenBank/DDBJ databases">
        <title>De novo transcriptome assembly of four potential Pierce s Disease insect vectors from Arizona vineyards.</title>
        <authorList>
            <person name="Tassone E.E."/>
        </authorList>
    </citation>
    <scope>NUCLEOTIDE SEQUENCE</scope>
</reference>
<evidence type="ECO:0000256" key="5">
    <source>
        <dbReference type="ARBA" id="ARBA00022833"/>
    </source>
</evidence>
<dbReference type="FunFam" id="3.30.40.10:FF:000184">
    <property type="entry name" value="Baculoviral IAP repeat containing 2"/>
    <property type="match status" value="1"/>
</dbReference>
<evidence type="ECO:0000256" key="3">
    <source>
        <dbReference type="ARBA" id="ARBA00022723"/>
    </source>
</evidence>
<dbReference type="PROSITE" id="PS50143">
    <property type="entry name" value="BIR_REPEAT_2"/>
    <property type="match status" value="3"/>
</dbReference>
<dbReference type="GO" id="GO:0008270">
    <property type="term" value="F:zinc ion binding"/>
    <property type="evidence" value="ECO:0007669"/>
    <property type="project" value="UniProtKB-KW"/>
</dbReference>
<dbReference type="GO" id="GO:0043066">
    <property type="term" value="P:negative regulation of apoptotic process"/>
    <property type="evidence" value="ECO:0007669"/>
    <property type="project" value="TreeGrafter"/>
</dbReference>
<gene>
    <name evidence="9" type="ORF">g.8772</name>
</gene>
<dbReference type="PANTHER" id="PTHR10044">
    <property type="entry name" value="INHIBITOR OF APOPTOSIS"/>
    <property type="match status" value="1"/>
</dbReference>
<dbReference type="SMART" id="SM00238">
    <property type="entry name" value="BIR"/>
    <property type="match status" value="3"/>
</dbReference>